<evidence type="ECO:0000313" key="2">
    <source>
        <dbReference type="Proteomes" id="UP000199308"/>
    </source>
</evidence>
<dbReference type="RefSeq" id="WP_093329222.1">
    <property type="nucleotide sequence ID" value="NZ_AP027363.1"/>
</dbReference>
<dbReference type="OrthoDB" id="8888710at2"/>
<name>A0A1I0E125_THASX</name>
<reference evidence="1 2" key="1">
    <citation type="submission" date="2016-10" db="EMBL/GenBank/DDBJ databases">
        <authorList>
            <person name="de Groot N.N."/>
        </authorList>
    </citation>
    <scope>NUCLEOTIDE SEQUENCE [LARGE SCALE GENOMIC DNA]</scope>
    <source>
        <strain evidence="1 2">DSM 19706</strain>
    </source>
</reference>
<dbReference type="Pfam" id="PF07277">
    <property type="entry name" value="SapC"/>
    <property type="match status" value="1"/>
</dbReference>
<dbReference type="AlphaFoldDB" id="A0A1I0E125"/>
<dbReference type="EMBL" id="FOHK01000007">
    <property type="protein sequence ID" value="SET38589.1"/>
    <property type="molecule type" value="Genomic_DNA"/>
</dbReference>
<evidence type="ECO:0000313" key="1">
    <source>
        <dbReference type="EMBL" id="SET38589.1"/>
    </source>
</evidence>
<dbReference type="STRING" id="349064.SAMN05660429_01685"/>
<keyword evidence="2" id="KW-1185">Reference proteome</keyword>
<gene>
    <name evidence="1" type="ORF">SAMN05660429_01685</name>
</gene>
<proteinExistence type="predicted"/>
<protein>
    <submittedName>
        <fullName evidence="1">SapC protein</fullName>
    </submittedName>
</protein>
<sequence length="242" mass="27531">MATNALLNSVDHKNLKVITDRSAQYGDNVWFAMTFPAEFRSVQNYYPIFFQKDSKTGQFYAVALFGFEDKENLFLTEQGWEAGYIPLSIQRQPFAIAVQDVDENGEEKQQRMLTIDMDNPRVSETQGEALFKEYGGNTPYLDYMADMLEALHHGVGDSADFFHALTELDLIESVTVDLELNNKSQHQLVGFYTIKEESLATLTKDQLAGMHQKGYLQAIYMVMASQGNIRQLLSRKNKQLGL</sequence>
<dbReference type="Proteomes" id="UP000199308">
    <property type="component" value="Unassembled WGS sequence"/>
</dbReference>
<organism evidence="1 2">
    <name type="scientific">Thalassotalea agarivorans</name>
    <name type="common">Thalassomonas agarivorans</name>
    <dbReference type="NCBI Taxonomy" id="349064"/>
    <lineage>
        <taxon>Bacteria</taxon>
        <taxon>Pseudomonadati</taxon>
        <taxon>Pseudomonadota</taxon>
        <taxon>Gammaproteobacteria</taxon>
        <taxon>Alteromonadales</taxon>
        <taxon>Colwelliaceae</taxon>
        <taxon>Thalassotalea</taxon>
    </lineage>
</organism>
<accession>A0A1I0E125</accession>
<dbReference type="InterPro" id="IPR010836">
    <property type="entry name" value="SapC"/>
</dbReference>